<gene>
    <name evidence="1" type="ORF">EV195_106206</name>
</gene>
<name>A0A4R2NSJ5_9FLAO</name>
<organism evidence="1 2">
    <name type="scientific">Tenacibaculum skagerrakense</name>
    <dbReference type="NCBI Taxonomy" id="186571"/>
    <lineage>
        <taxon>Bacteria</taxon>
        <taxon>Pseudomonadati</taxon>
        <taxon>Bacteroidota</taxon>
        <taxon>Flavobacteriia</taxon>
        <taxon>Flavobacteriales</taxon>
        <taxon>Flavobacteriaceae</taxon>
        <taxon>Tenacibaculum</taxon>
    </lineage>
</organism>
<keyword evidence="2" id="KW-1185">Reference proteome</keyword>
<comment type="caution">
    <text evidence="1">The sequence shown here is derived from an EMBL/GenBank/DDBJ whole genome shotgun (WGS) entry which is preliminary data.</text>
</comment>
<dbReference type="Pfam" id="PF19515">
    <property type="entry name" value="DUF6048"/>
    <property type="match status" value="1"/>
</dbReference>
<dbReference type="EMBL" id="SLXM01000006">
    <property type="protein sequence ID" value="TCP24398.1"/>
    <property type="molecule type" value="Genomic_DNA"/>
</dbReference>
<accession>A0A4R2NSJ5</accession>
<sequence length="241" mass="27083">MRTLTFFINLCLLLSFTCINSQNLLAKKESKQDSIVYKTGYGLRLGLDLSKAGLSFFDKSYNGLEIVGDYRISSRWYLAAEIGYEEEITFEDYTTSSSKGNYIRIGANYNTYNNWLDMNNEIYVGGRYGVAIFDHTLNSYTPNVTTGSTNVPIYFPTSPVTTPITETGLTGQWLEFVFGIKAETFKNLFVGFSGSFKIVTAMEDQLGFKTLYAPGFNEVLDSGTGFGFNYTLTYLIPFVNK</sequence>
<proteinExistence type="predicted"/>
<dbReference type="RefSeq" id="WP_132795069.1">
    <property type="nucleotide sequence ID" value="NZ_SLXM01000006.1"/>
</dbReference>
<evidence type="ECO:0000313" key="1">
    <source>
        <dbReference type="EMBL" id="TCP24398.1"/>
    </source>
</evidence>
<evidence type="ECO:0008006" key="3">
    <source>
        <dbReference type="Google" id="ProtNLM"/>
    </source>
</evidence>
<evidence type="ECO:0000313" key="2">
    <source>
        <dbReference type="Proteomes" id="UP000294564"/>
    </source>
</evidence>
<protein>
    <recommendedName>
        <fullName evidence="3">Outer membrane protein with beta-barrel domain</fullName>
    </recommendedName>
</protein>
<dbReference type="AlphaFoldDB" id="A0A4R2NSJ5"/>
<dbReference type="OrthoDB" id="1199048at2"/>
<dbReference type="Proteomes" id="UP000294564">
    <property type="component" value="Unassembled WGS sequence"/>
</dbReference>
<reference evidence="1 2" key="1">
    <citation type="submission" date="2019-03" db="EMBL/GenBank/DDBJ databases">
        <title>Genomic Encyclopedia of Type Strains, Phase IV (KMG-IV): sequencing the most valuable type-strain genomes for metagenomic binning, comparative biology and taxonomic classification.</title>
        <authorList>
            <person name="Goeker M."/>
        </authorList>
    </citation>
    <scope>NUCLEOTIDE SEQUENCE [LARGE SCALE GENOMIC DNA]</scope>
    <source>
        <strain evidence="1 2">DSM 14836</strain>
    </source>
</reference>
<dbReference type="InterPro" id="IPR046111">
    <property type="entry name" value="DUF6048"/>
</dbReference>